<proteinExistence type="inferred from homology"/>
<evidence type="ECO:0000256" key="9">
    <source>
        <dbReference type="ARBA" id="ARBA00023136"/>
    </source>
</evidence>
<evidence type="ECO:0000256" key="8">
    <source>
        <dbReference type="ARBA" id="ARBA00022989"/>
    </source>
</evidence>
<dbReference type="PROSITE" id="PS50893">
    <property type="entry name" value="ABC_TRANSPORTER_2"/>
    <property type="match status" value="1"/>
</dbReference>
<feature type="region of interest" description="Disordered" evidence="11">
    <location>
        <begin position="1"/>
        <end position="36"/>
    </location>
</feature>
<dbReference type="PROSITE" id="PS00211">
    <property type="entry name" value="ABC_TRANSPORTER_1"/>
    <property type="match status" value="1"/>
</dbReference>
<name>A0A917XE21_9ACTN</name>
<feature type="domain" description="ABC transmembrane type-1" evidence="14">
    <location>
        <begin position="67"/>
        <end position="345"/>
    </location>
</feature>
<feature type="domain" description="ABC transporter" evidence="13">
    <location>
        <begin position="381"/>
        <end position="616"/>
    </location>
</feature>
<dbReference type="InterPro" id="IPR039421">
    <property type="entry name" value="Type_1_exporter"/>
</dbReference>
<dbReference type="Pfam" id="PF00005">
    <property type="entry name" value="ABC_tran"/>
    <property type="match status" value="1"/>
</dbReference>
<accession>A0A917XE21</accession>
<keyword evidence="7" id="KW-0067">ATP-binding</keyword>
<comment type="subcellular location">
    <subcellularLocation>
        <location evidence="1">Cell inner membrane</location>
        <topology evidence="1">Multi-pass membrane protein</topology>
    </subcellularLocation>
</comment>
<dbReference type="GO" id="GO:0005886">
    <property type="term" value="C:plasma membrane"/>
    <property type="evidence" value="ECO:0007669"/>
    <property type="project" value="UniProtKB-SubCell"/>
</dbReference>
<dbReference type="InterPro" id="IPR003439">
    <property type="entry name" value="ABC_transporter-like_ATP-bd"/>
</dbReference>
<dbReference type="CDD" id="cd18564">
    <property type="entry name" value="ABC_6TM_exporter_like"/>
    <property type="match status" value="1"/>
</dbReference>
<keyword evidence="2" id="KW-0813">Transport</keyword>
<reference evidence="15" key="1">
    <citation type="journal article" date="2014" name="Int. J. Syst. Evol. Microbiol.">
        <title>Complete genome sequence of Corynebacterium casei LMG S-19264T (=DSM 44701T), isolated from a smear-ripened cheese.</title>
        <authorList>
            <consortium name="US DOE Joint Genome Institute (JGI-PGF)"/>
            <person name="Walter F."/>
            <person name="Albersmeier A."/>
            <person name="Kalinowski J."/>
            <person name="Ruckert C."/>
        </authorList>
    </citation>
    <scope>NUCLEOTIDE SEQUENCE</scope>
    <source>
        <strain evidence="15">CGMCC 4.7110</strain>
    </source>
</reference>
<evidence type="ECO:0000259" key="13">
    <source>
        <dbReference type="PROSITE" id="PS50893"/>
    </source>
</evidence>
<keyword evidence="9 12" id="KW-0472">Membrane</keyword>
<dbReference type="AlphaFoldDB" id="A0A917XE21"/>
<evidence type="ECO:0000313" key="15">
    <source>
        <dbReference type="EMBL" id="GGN14241.1"/>
    </source>
</evidence>
<sequence length="741" mass="80698">MRVKESDGTEYEYEVTDPQYEGDDDEDDDEDGEYEDEYTPTIPARVAFRRFWPLTKGLRGWLVIVWVCTVIAALAETEAILLFSELTDHALQKGSLSAFWSPASKWLAIAIVGAIVAYAGNSLAAWVTERFVMRLREHVFDHVQQLPPHFFQRHRQGDLLSRLTSDVEAIETMVVSGLVGAASALFSAIFYAAAAFWLRWDLAAATFVLAPLFWLAARRFSGSIKDVSRAGRVADGAITSVVEESLGNIVLTQAYDRRDAERRRLHEEANAWFRASVRSTRLNEAYEQLVQVIETICVLAVIGIGAWEISTGRMTLGQLLAFSAFLGYLYPPVRGLAQLGLTVTAATAGAERLIEILDVRPSVADPRRGAGTDTGRPDGAIEVRDVGFRYPGADRTALEGLSFTVSPGELVIITGPSGAGKSTVSKMLLRFYDPDSGEVLLDGVPLGDFPLARLREYITLLPQETLVLHDTVRANIACGRPGASDQAIEDAARAADAHDFIVRLPEGYDTKVDPNSARLSGGQLQRLAIARAILRDAPVLVLDEPTTGLDAMAARRVVKPLRRLMTGRTTIMITHDLNLAPDADRILVVDRGRIVETGRHDELLARGGAYSRLHRSQNNAMMDTGELRLPLFVEQGGAAPVAATMAAGAPQASYAAAQGGGDGGYAYQQPYGNMYDYNMYAAAGLWPQPMYEAHMGAAPTGAAPMEVQTAVPMEADYGANMPTTLPDGRPLFRDEEPWPGI</sequence>
<evidence type="ECO:0000256" key="6">
    <source>
        <dbReference type="ARBA" id="ARBA00022741"/>
    </source>
</evidence>
<keyword evidence="3" id="KW-1003">Cell membrane</keyword>
<dbReference type="InterPro" id="IPR027417">
    <property type="entry name" value="P-loop_NTPase"/>
</dbReference>
<evidence type="ECO:0000259" key="14">
    <source>
        <dbReference type="PROSITE" id="PS50929"/>
    </source>
</evidence>
<feature type="region of interest" description="Disordered" evidence="11">
    <location>
        <begin position="722"/>
        <end position="741"/>
    </location>
</feature>
<evidence type="ECO:0000313" key="16">
    <source>
        <dbReference type="Proteomes" id="UP000653411"/>
    </source>
</evidence>
<evidence type="ECO:0000256" key="7">
    <source>
        <dbReference type="ARBA" id="ARBA00022840"/>
    </source>
</evidence>
<dbReference type="FunFam" id="3.40.50.300:FF:000221">
    <property type="entry name" value="Multidrug ABC transporter ATP-binding protein"/>
    <property type="match status" value="1"/>
</dbReference>
<dbReference type="GO" id="GO:0005524">
    <property type="term" value="F:ATP binding"/>
    <property type="evidence" value="ECO:0007669"/>
    <property type="project" value="UniProtKB-KW"/>
</dbReference>
<keyword evidence="4" id="KW-0997">Cell inner membrane</keyword>
<feature type="compositionally biased region" description="Acidic residues" evidence="11">
    <location>
        <begin position="8"/>
        <end position="36"/>
    </location>
</feature>
<evidence type="ECO:0000256" key="5">
    <source>
        <dbReference type="ARBA" id="ARBA00022692"/>
    </source>
</evidence>
<gene>
    <name evidence="15" type="ORF">GCM10011578_041920</name>
</gene>
<reference evidence="15" key="2">
    <citation type="submission" date="2020-09" db="EMBL/GenBank/DDBJ databases">
        <authorList>
            <person name="Sun Q."/>
            <person name="Zhou Y."/>
        </authorList>
    </citation>
    <scope>NUCLEOTIDE SEQUENCE</scope>
    <source>
        <strain evidence="15">CGMCC 4.7110</strain>
    </source>
</reference>
<evidence type="ECO:0000256" key="2">
    <source>
        <dbReference type="ARBA" id="ARBA00022448"/>
    </source>
</evidence>
<feature type="transmembrane region" description="Helical" evidence="12">
    <location>
        <begin position="169"/>
        <end position="191"/>
    </location>
</feature>
<dbReference type="InterPro" id="IPR017871">
    <property type="entry name" value="ABC_transporter-like_CS"/>
</dbReference>
<feature type="compositionally biased region" description="Basic and acidic residues" evidence="11">
    <location>
        <begin position="730"/>
        <end position="741"/>
    </location>
</feature>
<keyword evidence="5 12" id="KW-0812">Transmembrane</keyword>
<feature type="transmembrane region" description="Helical" evidence="12">
    <location>
        <begin position="289"/>
        <end position="307"/>
    </location>
</feature>
<dbReference type="GO" id="GO:0016887">
    <property type="term" value="F:ATP hydrolysis activity"/>
    <property type="evidence" value="ECO:0007669"/>
    <property type="project" value="InterPro"/>
</dbReference>
<dbReference type="PROSITE" id="PS50929">
    <property type="entry name" value="ABC_TM1F"/>
    <property type="match status" value="1"/>
</dbReference>
<dbReference type="GO" id="GO:0015421">
    <property type="term" value="F:ABC-type oligopeptide transporter activity"/>
    <property type="evidence" value="ECO:0007669"/>
    <property type="project" value="TreeGrafter"/>
</dbReference>
<organism evidence="15 16">
    <name type="scientific">Streptomyces fuscichromogenes</name>
    <dbReference type="NCBI Taxonomy" id="1324013"/>
    <lineage>
        <taxon>Bacteria</taxon>
        <taxon>Bacillati</taxon>
        <taxon>Actinomycetota</taxon>
        <taxon>Actinomycetes</taxon>
        <taxon>Kitasatosporales</taxon>
        <taxon>Streptomycetaceae</taxon>
        <taxon>Streptomyces</taxon>
    </lineage>
</organism>
<evidence type="ECO:0000256" key="11">
    <source>
        <dbReference type="SAM" id="MobiDB-lite"/>
    </source>
</evidence>
<dbReference type="Gene3D" id="3.40.50.300">
    <property type="entry name" value="P-loop containing nucleotide triphosphate hydrolases"/>
    <property type="match status" value="1"/>
</dbReference>
<dbReference type="InterPro" id="IPR011527">
    <property type="entry name" value="ABC1_TM_dom"/>
</dbReference>
<comment type="similarity">
    <text evidence="10">Belongs to the ABC transporter superfamily. Siderophore-Fe(3+) uptake transporter (SIUT) (TC 3.A.1.21) family.</text>
</comment>
<dbReference type="Proteomes" id="UP000653411">
    <property type="component" value="Unassembled WGS sequence"/>
</dbReference>
<dbReference type="InterPro" id="IPR036640">
    <property type="entry name" value="ABC1_TM_sf"/>
</dbReference>
<dbReference type="PANTHER" id="PTHR43394:SF1">
    <property type="entry name" value="ATP-BINDING CASSETTE SUB-FAMILY B MEMBER 10, MITOCHONDRIAL"/>
    <property type="match status" value="1"/>
</dbReference>
<dbReference type="EMBL" id="BMML01000009">
    <property type="protein sequence ID" value="GGN14241.1"/>
    <property type="molecule type" value="Genomic_DNA"/>
</dbReference>
<dbReference type="InterPro" id="IPR003593">
    <property type="entry name" value="AAA+_ATPase"/>
</dbReference>
<evidence type="ECO:0000256" key="4">
    <source>
        <dbReference type="ARBA" id="ARBA00022519"/>
    </source>
</evidence>
<comment type="caution">
    <text evidence="15">The sequence shown here is derived from an EMBL/GenBank/DDBJ whole genome shotgun (WGS) entry which is preliminary data.</text>
</comment>
<dbReference type="Pfam" id="PF00664">
    <property type="entry name" value="ABC_membrane"/>
    <property type="match status" value="1"/>
</dbReference>
<feature type="transmembrane region" description="Helical" evidence="12">
    <location>
        <begin position="197"/>
        <end position="217"/>
    </location>
</feature>
<evidence type="ECO:0008006" key="17">
    <source>
        <dbReference type="Google" id="ProtNLM"/>
    </source>
</evidence>
<keyword evidence="16" id="KW-1185">Reference proteome</keyword>
<feature type="transmembrane region" description="Helical" evidence="12">
    <location>
        <begin position="103"/>
        <end position="127"/>
    </location>
</feature>
<dbReference type="SUPFAM" id="SSF52540">
    <property type="entry name" value="P-loop containing nucleoside triphosphate hydrolases"/>
    <property type="match status" value="1"/>
</dbReference>
<evidence type="ECO:0000256" key="10">
    <source>
        <dbReference type="ARBA" id="ARBA00023455"/>
    </source>
</evidence>
<dbReference type="SUPFAM" id="SSF90123">
    <property type="entry name" value="ABC transporter transmembrane region"/>
    <property type="match status" value="1"/>
</dbReference>
<keyword evidence="8 12" id="KW-1133">Transmembrane helix</keyword>
<keyword evidence="6" id="KW-0547">Nucleotide-binding</keyword>
<evidence type="ECO:0000256" key="12">
    <source>
        <dbReference type="SAM" id="Phobius"/>
    </source>
</evidence>
<dbReference type="Gene3D" id="1.20.1560.10">
    <property type="entry name" value="ABC transporter type 1, transmembrane domain"/>
    <property type="match status" value="1"/>
</dbReference>
<evidence type="ECO:0000256" key="3">
    <source>
        <dbReference type="ARBA" id="ARBA00022475"/>
    </source>
</evidence>
<evidence type="ECO:0000256" key="1">
    <source>
        <dbReference type="ARBA" id="ARBA00004429"/>
    </source>
</evidence>
<dbReference type="PANTHER" id="PTHR43394">
    <property type="entry name" value="ATP-DEPENDENT PERMEASE MDL1, MITOCHONDRIAL"/>
    <property type="match status" value="1"/>
</dbReference>
<dbReference type="RefSeq" id="WP_189264295.1">
    <property type="nucleotide sequence ID" value="NZ_BMML01000009.1"/>
</dbReference>
<protein>
    <recommendedName>
        <fullName evidence="17">ABC transporter ATP-binding protein</fullName>
    </recommendedName>
</protein>
<dbReference type="SMART" id="SM00382">
    <property type="entry name" value="AAA"/>
    <property type="match status" value="1"/>
</dbReference>
<feature type="transmembrane region" description="Helical" evidence="12">
    <location>
        <begin position="60"/>
        <end position="83"/>
    </location>
</feature>